<dbReference type="Pfam" id="PF00254">
    <property type="entry name" value="FKBP_C"/>
    <property type="match status" value="1"/>
</dbReference>
<feature type="domain" description="PPIase FKBP-type" evidence="6">
    <location>
        <begin position="271"/>
        <end position="356"/>
    </location>
</feature>
<evidence type="ECO:0000256" key="5">
    <source>
        <dbReference type="PROSITE-ProRule" id="PRU00277"/>
    </source>
</evidence>
<comment type="caution">
    <text evidence="7">The sequence shown here is derived from an EMBL/GenBank/DDBJ whole genome shotgun (WGS) entry which is preliminary data.</text>
</comment>
<dbReference type="PANTHER" id="PTHR43811:SF19">
    <property type="entry name" value="39 KDA FK506-BINDING NUCLEAR PROTEIN"/>
    <property type="match status" value="1"/>
</dbReference>
<keyword evidence="3 5" id="KW-0697">Rotamase</keyword>
<dbReference type="Gene3D" id="3.10.50.40">
    <property type="match status" value="1"/>
</dbReference>
<dbReference type="InterPro" id="IPR046357">
    <property type="entry name" value="PPIase_dom_sf"/>
</dbReference>
<proteinExistence type="predicted"/>
<dbReference type="PANTHER" id="PTHR43811">
    <property type="entry name" value="FKBP-TYPE PEPTIDYL-PROLYL CIS-TRANS ISOMERASE FKPA"/>
    <property type="match status" value="1"/>
</dbReference>
<evidence type="ECO:0000313" key="8">
    <source>
        <dbReference type="Proteomes" id="UP001516464"/>
    </source>
</evidence>
<accession>A0ABQ7HXR5</accession>
<evidence type="ECO:0000256" key="1">
    <source>
        <dbReference type="ARBA" id="ARBA00000971"/>
    </source>
</evidence>
<dbReference type="SUPFAM" id="SSF54534">
    <property type="entry name" value="FKBP-like"/>
    <property type="match status" value="1"/>
</dbReference>
<gene>
    <name evidence="7" type="primary">fpr4</name>
    <name evidence="7" type="ORF">TCON_1878</name>
</gene>
<dbReference type="Pfam" id="PF17800">
    <property type="entry name" value="NPL"/>
    <property type="match status" value="2"/>
</dbReference>
<keyword evidence="8" id="KW-1185">Reference proteome</keyword>
<dbReference type="InterPro" id="IPR001179">
    <property type="entry name" value="PPIase_FKBP_dom"/>
</dbReference>
<sequence>MYEFKTILAGPTKKEEIVDKNFVLTSAWLDAELVDDNPSSVLIEYENSSFILCTLIPNSVESFNFHLEFYSGEIFNVSVIGNNKIHLNGSIIGEDTNDVTELKNISSSIFSKKINPKEVVEIDNDEEIEFCVATLDPEFKAVGRTSLIAEINGLDVTLCTVIPQKIPNAFFSFRWKSKDFYKFKVVGENSLYLIGNYIYEEEENECYDEHENDSDYSIGEQLIAEQFIEDSFSDEEVSEEEEPMPEPSKKKIKGLKVTTLKQGKGTFAKRGDKLEVFYTGKLENGKVFDKTKKKPFEFTLGAGEVIQGWDKGIEGMKIGEKRRLVISPSLGYGNKKIGKIPANSTLVFDIFLKSINKP</sequence>
<name>A0ABQ7HXR5_9MICR</name>
<organism evidence="7 8">
    <name type="scientific">Astathelohania contejeani</name>
    <dbReference type="NCBI Taxonomy" id="164912"/>
    <lineage>
        <taxon>Eukaryota</taxon>
        <taxon>Fungi</taxon>
        <taxon>Fungi incertae sedis</taxon>
        <taxon>Microsporidia</taxon>
        <taxon>Astathelohaniidae</taxon>
        <taxon>Astathelohania</taxon>
    </lineage>
</organism>
<dbReference type="InterPro" id="IPR041232">
    <property type="entry name" value="NPL"/>
</dbReference>
<dbReference type="EMBL" id="SBIQ01000159">
    <property type="protein sequence ID" value="KAF7682907.1"/>
    <property type="molecule type" value="Genomic_DNA"/>
</dbReference>
<evidence type="ECO:0000256" key="2">
    <source>
        <dbReference type="ARBA" id="ARBA00013194"/>
    </source>
</evidence>
<dbReference type="Gene3D" id="2.60.120.340">
    <property type="entry name" value="Nucleoplasmin core domain"/>
    <property type="match status" value="2"/>
</dbReference>
<comment type="catalytic activity">
    <reaction evidence="1 5">
        <text>[protein]-peptidylproline (omega=180) = [protein]-peptidylproline (omega=0)</text>
        <dbReference type="Rhea" id="RHEA:16237"/>
        <dbReference type="Rhea" id="RHEA-COMP:10747"/>
        <dbReference type="Rhea" id="RHEA-COMP:10748"/>
        <dbReference type="ChEBI" id="CHEBI:83833"/>
        <dbReference type="ChEBI" id="CHEBI:83834"/>
        <dbReference type="EC" id="5.2.1.8"/>
    </reaction>
</comment>
<keyword evidence="4 5" id="KW-0413">Isomerase</keyword>
<evidence type="ECO:0000313" key="7">
    <source>
        <dbReference type="EMBL" id="KAF7682907.1"/>
    </source>
</evidence>
<evidence type="ECO:0000256" key="4">
    <source>
        <dbReference type="ARBA" id="ARBA00023235"/>
    </source>
</evidence>
<dbReference type="Proteomes" id="UP001516464">
    <property type="component" value="Unassembled WGS sequence"/>
</dbReference>
<reference evidence="7 8" key="1">
    <citation type="submission" date="2019-01" db="EMBL/GenBank/DDBJ databases">
        <title>Genomes sequencing and comparative genomics of infectious freshwater microsporidia, Cucumispora dikerogammari and Thelohania contejeani.</title>
        <authorList>
            <person name="Cormier A."/>
            <person name="Giraud I."/>
            <person name="Wattier R."/>
            <person name="Teixeira M."/>
            <person name="Grandjean F."/>
            <person name="Rigaud T."/>
            <person name="Cordaux R."/>
        </authorList>
    </citation>
    <scope>NUCLEOTIDE SEQUENCE [LARGE SCALE GENOMIC DNA]</scope>
    <source>
        <strain evidence="7">T1</strain>
        <tissue evidence="7">Spores</tissue>
    </source>
</reference>
<evidence type="ECO:0000256" key="3">
    <source>
        <dbReference type="ARBA" id="ARBA00023110"/>
    </source>
</evidence>
<dbReference type="EC" id="5.2.1.8" evidence="2 5"/>
<dbReference type="PROSITE" id="PS50059">
    <property type="entry name" value="FKBP_PPIASE"/>
    <property type="match status" value="1"/>
</dbReference>
<evidence type="ECO:0000259" key="6">
    <source>
        <dbReference type="PROSITE" id="PS50059"/>
    </source>
</evidence>
<protein>
    <recommendedName>
        <fullName evidence="2 5">peptidylprolyl isomerase</fullName>
        <ecNumber evidence="2 5">5.2.1.8</ecNumber>
    </recommendedName>
</protein>